<evidence type="ECO:0000313" key="2">
    <source>
        <dbReference type="Proteomes" id="UP001232445"/>
    </source>
</evidence>
<dbReference type="Proteomes" id="UP001232445">
    <property type="component" value="Unassembled WGS sequence"/>
</dbReference>
<comment type="caution">
    <text evidence="1">The sequence shown here is derived from an EMBL/GenBank/DDBJ whole genome shotgun (WGS) entry which is preliminary data.</text>
</comment>
<keyword evidence="2" id="KW-1185">Reference proteome</keyword>
<gene>
    <name evidence="1" type="ORF">J2S00_003141</name>
</gene>
<organism evidence="1 2">
    <name type="scientific">Caldalkalibacillus uzonensis</name>
    <dbReference type="NCBI Taxonomy" id="353224"/>
    <lineage>
        <taxon>Bacteria</taxon>
        <taxon>Bacillati</taxon>
        <taxon>Bacillota</taxon>
        <taxon>Bacilli</taxon>
        <taxon>Bacillales</taxon>
        <taxon>Bacillaceae</taxon>
        <taxon>Caldalkalibacillus</taxon>
    </lineage>
</organism>
<protein>
    <submittedName>
        <fullName evidence="1">Uncharacterized protein YbaR (Trm112 family)</fullName>
    </submittedName>
</protein>
<dbReference type="RefSeq" id="WP_307341774.1">
    <property type="nucleotide sequence ID" value="NZ_JAUSUQ010000013.1"/>
</dbReference>
<reference evidence="1 2" key="1">
    <citation type="submission" date="2023-07" db="EMBL/GenBank/DDBJ databases">
        <title>Genomic Encyclopedia of Type Strains, Phase IV (KMG-IV): sequencing the most valuable type-strain genomes for metagenomic binning, comparative biology and taxonomic classification.</title>
        <authorList>
            <person name="Goeker M."/>
        </authorList>
    </citation>
    <scope>NUCLEOTIDE SEQUENCE [LARGE SCALE GENOMIC DNA]</scope>
    <source>
        <strain evidence="1 2">DSM 17740</strain>
    </source>
</reference>
<evidence type="ECO:0000313" key="1">
    <source>
        <dbReference type="EMBL" id="MDQ0340332.1"/>
    </source>
</evidence>
<name>A0ABU0CW20_9BACI</name>
<accession>A0ABU0CW20</accession>
<proteinExistence type="predicted"/>
<sequence>MWICPVCNGLESLTYTCPQCANPVDDLGKLSDYDEPYSPYREINDMKLSNGYPDLVQHQCIHLLHCPNCKQEMQVALDERYVPDSPDQLSEYAP</sequence>
<dbReference type="EMBL" id="JAUSUQ010000013">
    <property type="protein sequence ID" value="MDQ0340332.1"/>
    <property type="molecule type" value="Genomic_DNA"/>
</dbReference>